<sequence length="78" mass="8638">MICFFHNPSSSLLSYTPLLLIFSIKVDSIDAFVAKQASRFAKEHALKGAPIDLLRRGCPFFFTISTLHAMGDLGVKVH</sequence>
<dbReference type="Proteomes" id="UP001055811">
    <property type="component" value="Linkage Group LG05"/>
</dbReference>
<comment type="caution">
    <text evidence="1">The sequence shown here is derived from an EMBL/GenBank/DDBJ whole genome shotgun (WGS) entry which is preliminary data.</text>
</comment>
<gene>
    <name evidence="1" type="ORF">L2E82_30638</name>
</gene>
<reference evidence="1 2" key="2">
    <citation type="journal article" date="2022" name="Mol. Ecol. Resour.">
        <title>The genomes of chicory, endive, great burdock and yacon provide insights into Asteraceae paleo-polyploidization history and plant inulin production.</title>
        <authorList>
            <person name="Fan W."/>
            <person name="Wang S."/>
            <person name="Wang H."/>
            <person name="Wang A."/>
            <person name="Jiang F."/>
            <person name="Liu H."/>
            <person name="Zhao H."/>
            <person name="Xu D."/>
            <person name="Zhang Y."/>
        </authorList>
    </citation>
    <scope>NUCLEOTIDE SEQUENCE [LARGE SCALE GENOMIC DNA]</scope>
    <source>
        <strain evidence="2">cv. Punajuju</strain>
        <tissue evidence="1">Leaves</tissue>
    </source>
</reference>
<protein>
    <submittedName>
        <fullName evidence="1">Uncharacterized protein</fullName>
    </submittedName>
</protein>
<keyword evidence="2" id="KW-1185">Reference proteome</keyword>
<organism evidence="1 2">
    <name type="scientific">Cichorium intybus</name>
    <name type="common">Chicory</name>
    <dbReference type="NCBI Taxonomy" id="13427"/>
    <lineage>
        <taxon>Eukaryota</taxon>
        <taxon>Viridiplantae</taxon>
        <taxon>Streptophyta</taxon>
        <taxon>Embryophyta</taxon>
        <taxon>Tracheophyta</taxon>
        <taxon>Spermatophyta</taxon>
        <taxon>Magnoliopsida</taxon>
        <taxon>eudicotyledons</taxon>
        <taxon>Gunneridae</taxon>
        <taxon>Pentapetalae</taxon>
        <taxon>asterids</taxon>
        <taxon>campanulids</taxon>
        <taxon>Asterales</taxon>
        <taxon>Asteraceae</taxon>
        <taxon>Cichorioideae</taxon>
        <taxon>Cichorieae</taxon>
        <taxon>Cichoriinae</taxon>
        <taxon>Cichorium</taxon>
    </lineage>
</organism>
<evidence type="ECO:0000313" key="1">
    <source>
        <dbReference type="EMBL" id="KAI3740214.1"/>
    </source>
</evidence>
<proteinExistence type="predicted"/>
<accession>A0ACB9D0V8</accession>
<dbReference type="EMBL" id="CM042013">
    <property type="protein sequence ID" value="KAI3740214.1"/>
    <property type="molecule type" value="Genomic_DNA"/>
</dbReference>
<name>A0ACB9D0V8_CICIN</name>
<reference evidence="2" key="1">
    <citation type="journal article" date="2022" name="Mol. Ecol. Resour.">
        <title>The genomes of chicory, endive, great burdock and yacon provide insights into Asteraceae palaeo-polyploidization history and plant inulin production.</title>
        <authorList>
            <person name="Fan W."/>
            <person name="Wang S."/>
            <person name="Wang H."/>
            <person name="Wang A."/>
            <person name="Jiang F."/>
            <person name="Liu H."/>
            <person name="Zhao H."/>
            <person name="Xu D."/>
            <person name="Zhang Y."/>
        </authorList>
    </citation>
    <scope>NUCLEOTIDE SEQUENCE [LARGE SCALE GENOMIC DNA]</scope>
    <source>
        <strain evidence="2">cv. Punajuju</strain>
    </source>
</reference>
<evidence type="ECO:0000313" key="2">
    <source>
        <dbReference type="Proteomes" id="UP001055811"/>
    </source>
</evidence>